<name>A0ABT3MPX5_9GAMM</name>
<evidence type="ECO:0008006" key="4">
    <source>
        <dbReference type="Google" id="ProtNLM"/>
    </source>
</evidence>
<evidence type="ECO:0000256" key="1">
    <source>
        <dbReference type="SAM" id="SignalP"/>
    </source>
</evidence>
<comment type="caution">
    <text evidence="2">The sequence shown here is derived from an EMBL/GenBank/DDBJ whole genome shotgun (WGS) entry which is preliminary data.</text>
</comment>
<organism evidence="2 3">
    <name type="scientific">Endozoicomonas gorgoniicola</name>
    <dbReference type="NCBI Taxonomy" id="1234144"/>
    <lineage>
        <taxon>Bacteria</taxon>
        <taxon>Pseudomonadati</taxon>
        <taxon>Pseudomonadota</taxon>
        <taxon>Gammaproteobacteria</taxon>
        <taxon>Oceanospirillales</taxon>
        <taxon>Endozoicomonadaceae</taxon>
        <taxon>Endozoicomonas</taxon>
    </lineage>
</organism>
<dbReference type="Proteomes" id="UP001209854">
    <property type="component" value="Unassembled WGS sequence"/>
</dbReference>
<protein>
    <recommendedName>
        <fullName evidence="4">Lipoprotein</fullName>
    </recommendedName>
</protein>
<dbReference type="EMBL" id="JAPFCC010000001">
    <property type="protein sequence ID" value="MCW7551418.1"/>
    <property type="molecule type" value="Genomic_DNA"/>
</dbReference>
<feature type="chain" id="PRO_5045524994" description="Lipoprotein" evidence="1">
    <location>
        <begin position="27"/>
        <end position="469"/>
    </location>
</feature>
<dbReference type="PROSITE" id="PS51257">
    <property type="entry name" value="PROKAR_LIPOPROTEIN"/>
    <property type="match status" value="1"/>
</dbReference>
<keyword evidence="1" id="KW-0732">Signal</keyword>
<gene>
    <name evidence="2" type="ORF">NX722_01925</name>
</gene>
<proteinExistence type="predicted"/>
<evidence type="ECO:0000313" key="3">
    <source>
        <dbReference type="Proteomes" id="UP001209854"/>
    </source>
</evidence>
<reference evidence="2 3" key="1">
    <citation type="submission" date="2022-10" db="EMBL/GenBank/DDBJ databases">
        <title>High-quality genome sequences of two octocoral-associated bacteria, Endozoicomonas euniceicola EF212 and Endozoicomonas gorgoniicola PS125.</title>
        <authorList>
            <person name="Chiou Y.-J."/>
            <person name="Chen Y.-H."/>
        </authorList>
    </citation>
    <scope>NUCLEOTIDE SEQUENCE [LARGE SCALE GENOMIC DNA]</scope>
    <source>
        <strain evidence="2 3">PS125</strain>
    </source>
</reference>
<feature type="signal peptide" evidence="1">
    <location>
        <begin position="1"/>
        <end position="26"/>
    </location>
</feature>
<keyword evidence="3" id="KW-1185">Reference proteome</keyword>
<sequence length="469" mass="51567">MKLKIKKNLLGLALASFVLTGCTSIAQQQTYGNYESKIASGQLDAAAEMAIKKADVNPETGGANDLLWSLEAATLLRIKGGYQQSTAFFDDAEMLMKAEDTESIAEKAADGVGSILVNDSLADYEQAHYDGIMANSYKALNFMFEGDVANARVEWNRVDDRQRRAVDAFAEKIAKLKEEQAKEATKKKETEANTEQSLSEAEKIIQSQGIDFSQWNAYQDYVNPFSTYMHGLFFMVNAQGGSDFGKAYDSLKRAAAMTGNDTAKADMVLADSLRKGKKSISDIEPTVWVVFENGLGPKKEELRIDLPVFVASNDVMYTGMALPKLVDRQQAFPALEVEGTTTTVLSEMDRVIHAEFKAEFPYILSREVARTVWKTIAQKQMNDKNEMAGLIASIAQAATTSADLRMWNSLPKDFQLARVSKPKNGSLAISAKGMETPLNVELDSKSRFSIVYVRAVSPLASPTVDVINI</sequence>
<accession>A0ABT3MPX5</accession>
<evidence type="ECO:0000313" key="2">
    <source>
        <dbReference type="EMBL" id="MCW7551418.1"/>
    </source>
</evidence>
<dbReference type="RefSeq" id="WP_262566473.1">
    <property type="nucleotide sequence ID" value="NZ_JAPFCC010000001.1"/>
</dbReference>